<evidence type="ECO:0000259" key="1">
    <source>
        <dbReference type="Pfam" id="PF12592"/>
    </source>
</evidence>
<dbReference type="InterPro" id="IPR022547">
    <property type="entry name" value="ATPase_RavA_C"/>
</dbReference>
<protein>
    <submittedName>
        <fullName evidence="3">ATPase ravA</fullName>
        <ecNumber evidence="3">3.6.3.-</ecNumber>
    </submittedName>
</protein>
<reference evidence="3 4" key="1">
    <citation type="submission" date="2019-03" db="EMBL/GenBank/DDBJ databases">
        <authorList>
            <consortium name="Pathogen Informatics"/>
        </authorList>
    </citation>
    <scope>NUCLEOTIDE SEQUENCE [LARGE SCALE GENOMIC DNA]</scope>
    <source>
        <strain evidence="3 4">NCTC12126</strain>
    </source>
</reference>
<accession>A0A484WTT6</accession>
<evidence type="ECO:0000313" key="3">
    <source>
        <dbReference type="EMBL" id="VFS15368.1"/>
    </source>
</evidence>
<dbReference type="EMBL" id="CAADIW010000006">
    <property type="protein sequence ID" value="VFS15368.1"/>
    <property type="molecule type" value="Genomic_DNA"/>
</dbReference>
<evidence type="ECO:0000259" key="2">
    <source>
        <dbReference type="Pfam" id="PF20265"/>
    </source>
</evidence>
<organism evidence="3 4">
    <name type="scientific">Enterobacter cancerogenus</name>
    <dbReference type="NCBI Taxonomy" id="69218"/>
    <lineage>
        <taxon>Bacteria</taxon>
        <taxon>Pseudomonadati</taxon>
        <taxon>Pseudomonadota</taxon>
        <taxon>Gammaproteobacteria</taxon>
        <taxon>Enterobacterales</taxon>
        <taxon>Enterobacteriaceae</taxon>
        <taxon>Enterobacter</taxon>
        <taxon>Enterobacter cloacae complex</taxon>
    </lineage>
</organism>
<proteinExistence type="predicted"/>
<dbReference type="Pfam" id="PF20265">
    <property type="entry name" value="LARA_dom"/>
    <property type="match status" value="1"/>
</dbReference>
<dbReference type="EC" id="3.6.3.-" evidence="3"/>
<dbReference type="Gene3D" id="2.40.128.430">
    <property type="match status" value="1"/>
</dbReference>
<dbReference type="GO" id="GO:0016787">
    <property type="term" value="F:hydrolase activity"/>
    <property type="evidence" value="ECO:0007669"/>
    <property type="project" value="UniProtKB-KW"/>
</dbReference>
<evidence type="ECO:0000313" key="4">
    <source>
        <dbReference type="Proteomes" id="UP000351155"/>
    </source>
</evidence>
<feature type="domain" description="ATPase RavA C-terminal" evidence="1">
    <location>
        <begin position="69"/>
        <end position="123"/>
    </location>
</feature>
<name>A0A484WTT6_9ENTR</name>
<gene>
    <name evidence="3" type="primary">ravA_1</name>
    <name evidence="3" type="ORF">NCTC12126_01278</name>
</gene>
<sequence>MQVVHVAIEREALSQWLDKGGEIRGKLNGIGFAQPLTMEVDSSQHLVIRDVSLQGSRLALPGTASDSVPEEIKQQLEALDTEWHQQHTRFSEQQKCLFIHSDWLGRIEASLQDVSAQIKQARQC</sequence>
<feature type="domain" description="ATPase RavA LARA" evidence="2">
    <location>
        <begin position="1"/>
        <end position="62"/>
    </location>
</feature>
<dbReference type="Pfam" id="PF12592">
    <property type="entry name" value="ATPase_RavA_C"/>
    <property type="match status" value="1"/>
</dbReference>
<keyword evidence="3" id="KW-0378">Hydrolase</keyword>
<dbReference type="Proteomes" id="UP000351155">
    <property type="component" value="Unassembled WGS sequence"/>
</dbReference>
<dbReference type="InterPro" id="IPR046898">
    <property type="entry name" value="RavA_LARA_dom"/>
</dbReference>
<dbReference type="AlphaFoldDB" id="A0A484WTT6"/>
<dbReference type="InterPro" id="IPR046932">
    <property type="entry name" value="RavA_LARA_sf"/>
</dbReference>